<name>A0ABP6GV71_9MICO</name>
<feature type="transmembrane region" description="Helical" evidence="2">
    <location>
        <begin position="436"/>
        <end position="454"/>
    </location>
</feature>
<organism evidence="3 4">
    <name type="scientific">Pedococcus aerophilus</name>
    <dbReference type="NCBI Taxonomy" id="436356"/>
    <lineage>
        <taxon>Bacteria</taxon>
        <taxon>Bacillati</taxon>
        <taxon>Actinomycetota</taxon>
        <taxon>Actinomycetes</taxon>
        <taxon>Micrococcales</taxon>
        <taxon>Intrasporangiaceae</taxon>
        <taxon>Pedococcus</taxon>
    </lineage>
</organism>
<evidence type="ECO:0000256" key="2">
    <source>
        <dbReference type="SAM" id="Phobius"/>
    </source>
</evidence>
<gene>
    <name evidence="3" type="ORF">GCM10009867_06720</name>
</gene>
<feature type="transmembrane region" description="Helical" evidence="2">
    <location>
        <begin position="295"/>
        <end position="315"/>
    </location>
</feature>
<feature type="transmembrane region" description="Helical" evidence="2">
    <location>
        <begin position="261"/>
        <end position="283"/>
    </location>
</feature>
<proteinExistence type="predicted"/>
<feature type="region of interest" description="Disordered" evidence="1">
    <location>
        <begin position="61"/>
        <end position="90"/>
    </location>
</feature>
<feature type="transmembrane region" description="Helical" evidence="2">
    <location>
        <begin position="708"/>
        <end position="725"/>
    </location>
</feature>
<feature type="transmembrane region" description="Helical" evidence="2">
    <location>
        <begin position="155"/>
        <end position="172"/>
    </location>
</feature>
<feature type="transmembrane region" description="Helical" evidence="2">
    <location>
        <begin position="237"/>
        <end position="255"/>
    </location>
</feature>
<feature type="transmembrane region" description="Helical" evidence="2">
    <location>
        <begin position="611"/>
        <end position="628"/>
    </location>
</feature>
<feature type="transmembrane region" description="Helical" evidence="2">
    <location>
        <begin position="404"/>
        <end position="424"/>
    </location>
</feature>
<feature type="transmembrane region" description="Helical" evidence="2">
    <location>
        <begin position="460"/>
        <end position="477"/>
    </location>
</feature>
<evidence type="ECO:0000313" key="3">
    <source>
        <dbReference type="EMBL" id="GAA2731932.1"/>
    </source>
</evidence>
<dbReference type="RefSeq" id="WP_344190225.1">
    <property type="nucleotide sequence ID" value="NZ_BAAARN010000001.1"/>
</dbReference>
<feature type="transmembrane region" description="Helical" evidence="2">
    <location>
        <begin position="534"/>
        <end position="553"/>
    </location>
</feature>
<sequence length="845" mass="84365">MAPIPCPSCGQALPAQPVRCPSCQLPLTGPEAALLWQLDQRLAALQVERLEVIAALRARGTQPAASPSSSSPSSSRTATAHPTVPGHSAAFPSPTVVTADGFTAAPAPVSSQAPTARRSWSTQQTLLAIGVLLVLVASSIALAVAWFVIGRYGQVIVMGGLTSLAAWSSLRLSRRGLSSSAEALALVAGGLMLLDATAARRFGLLGLDSLDARAYTAVLGLLVAVVLAALHRRDRRIAAFALASLTSASVGWAGLVALADAAATGATIALAGAVVFGAARVLLPESLGLTRRAAAGPASGWAAVALLTATGGALASASQHPGPRVTFAGLACVALLAVLATAGALTVRRVVDGRATELGSRAAVRADWAKRALTGDWRAVGLVALVASLAVPAAVGTLGLQVGAVGTAVLAVVTGAAAVALLVLRPATRSTGDRWLLGQAGLAVLLLVGVAVAHGSDVPTTITLLVVSAVATATAVLRPSWRAAAVGTAALALLGAVTLASGLGSPTLQVLTVTTLALVLAAAALARPGRSEELPLGAVAGLAFALALLQAVGLGLSEGIVATVLTALTVATIAAAVLRELVRPVAEAVAAVTGTSALWLAGGLGSPDVQWILLALVAALLVALASWRRGTLDEVVLGTGAALTSIATVAVALDRSWPHAAAGAAAAYGLIAVAYAAPPHRRAVVTAAVVGLTGATWIELLDADVTRLEAYTVPLALLLLAAGLWSHRELGDRSWTVAGPGLAVALLPSALATAVGDDLPRALATVTLGAGLLALGAWRRWQSLVVLGALAAALVAVTQLGPMTLRAPRFLTLGTVGVALLLVGARYEQSRAGARNAVSWLSSMS</sequence>
<feature type="transmembrane region" description="Helical" evidence="2">
    <location>
        <begin position="737"/>
        <end position="755"/>
    </location>
</feature>
<evidence type="ECO:0000313" key="4">
    <source>
        <dbReference type="Proteomes" id="UP001501326"/>
    </source>
</evidence>
<dbReference type="InterPro" id="IPR058062">
    <property type="entry name" value="SCO7613_C"/>
</dbReference>
<keyword evidence="2" id="KW-1133">Transmembrane helix</keyword>
<feature type="transmembrane region" description="Helical" evidence="2">
    <location>
        <begin position="327"/>
        <end position="347"/>
    </location>
</feature>
<dbReference type="EMBL" id="BAAARN010000001">
    <property type="protein sequence ID" value="GAA2731932.1"/>
    <property type="molecule type" value="Genomic_DNA"/>
</dbReference>
<feature type="transmembrane region" description="Helical" evidence="2">
    <location>
        <begin position="784"/>
        <end position="801"/>
    </location>
</feature>
<feature type="transmembrane region" description="Helical" evidence="2">
    <location>
        <begin position="379"/>
        <end position="398"/>
    </location>
</feature>
<reference evidence="4" key="1">
    <citation type="journal article" date="2019" name="Int. J. Syst. Evol. Microbiol.">
        <title>The Global Catalogue of Microorganisms (GCM) 10K type strain sequencing project: providing services to taxonomists for standard genome sequencing and annotation.</title>
        <authorList>
            <consortium name="The Broad Institute Genomics Platform"/>
            <consortium name="The Broad Institute Genome Sequencing Center for Infectious Disease"/>
            <person name="Wu L."/>
            <person name="Ma J."/>
        </authorList>
    </citation>
    <scope>NUCLEOTIDE SEQUENCE [LARGE SCALE GENOMIC DNA]</scope>
    <source>
        <strain evidence="4">JCM 16378</strain>
    </source>
</reference>
<keyword evidence="4" id="KW-1185">Reference proteome</keyword>
<protein>
    <recommendedName>
        <fullName evidence="5">DUF2157 domain-containing protein</fullName>
    </recommendedName>
</protein>
<accession>A0ABP6GV71</accession>
<evidence type="ECO:0000256" key="1">
    <source>
        <dbReference type="SAM" id="MobiDB-lite"/>
    </source>
</evidence>
<keyword evidence="2" id="KW-0472">Membrane</keyword>
<feature type="transmembrane region" description="Helical" evidence="2">
    <location>
        <begin position="126"/>
        <end position="149"/>
    </location>
</feature>
<feature type="transmembrane region" description="Helical" evidence="2">
    <location>
        <begin position="807"/>
        <end position="825"/>
    </location>
</feature>
<keyword evidence="2" id="KW-0812">Transmembrane</keyword>
<feature type="transmembrane region" description="Helical" evidence="2">
    <location>
        <begin position="761"/>
        <end position="777"/>
    </location>
</feature>
<evidence type="ECO:0008006" key="5">
    <source>
        <dbReference type="Google" id="ProtNLM"/>
    </source>
</evidence>
<comment type="caution">
    <text evidence="3">The sequence shown here is derived from an EMBL/GenBank/DDBJ whole genome shotgun (WGS) entry which is preliminary data.</text>
</comment>
<feature type="transmembrane region" description="Helical" evidence="2">
    <location>
        <begin position="559"/>
        <end position="578"/>
    </location>
</feature>
<dbReference type="NCBIfam" id="NF047321">
    <property type="entry name" value="SCO7613_CTERM"/>
    <property type="match status" value="1"/>
</dbReference>
<feature type="transmembrane region" description="Helical" evidence="2">
    <location>
        <begin position="684"/>
        <end position="702"/>
    </location>
</feature>
<feature type="transmembrane region" description="Helical" evidence="2">
    <location>
        <begin position="484"/>
        <end position="502"/>
    </location>
</feature>
<feature type="transmembrane region" description="Helical" evidence="2">
    <location>
        <begin position="659"/>
        <end position="677"/>
    </location>
</feature>
<feature type="compositionally biased region" description="Low complexity" evidence="1">
    <location>
        <begin position="61"/>
        <end position="83"/>
    </location>
</feature>
<dbReference type="Proteomes" id="UP001501326">
    <property type="component" value="Unassembled WGS sequence"/>
</dbReference>
<feature type="transmembrane region" description="Helical" evidence="2">
    <location>
        <begin position="214"/>
        <end position="230"/>
    </location>
</feature>
<feature type="transmembrane region" description="Helical" evidence="2">
    <location>
        <begin position="184"/>
        <end position="202"/>
    </location>
</feature>
<feature type="transmembrane region" description="Helical" evidence="2">
    <location>
        <begin position="508"/>
        <end position="527"/>
    </location>
</feature>
<feature type="transmembrane region" description="Helical" evidence="2">
    <location>
        <begin position="585"/>
        <end position="605"/>
    </location>
</feature>
<feature type="transmembrane region" description="Helical" evidence="2">
    <location>
        <begin position="635"/>
        <end position="653"/>
    </location>
</feature>